<evidence type="ECO:0000313" key="2">
    <source>
        <dbReference type="Proteomes" id="UP000799755"/>
    </source>
</evidence>
<dbReference type="Proteomes" id="UP000799755">
    <property type="component" value="Unassembled WGS sequence"/>
</dbReference>
<gene>
    <name evidence="1" type="ORF">BDR25DRAFT_325491</name>
</gene>
<evidence type="ECO:0000313" key="1">
    <source>
        <dbReference type="EMBL" id="KAF2470703.1"/>
    </source>
</evidence>
<reference evidence="1" key="1">
    <citation type="journal article" date="2020" name="Stud. Mycol.">
        <title>101 Dothideomycetes genomes: a test case for predicting lifestyles and emergence of pathogens.</title>
        <authorList>
            <person name="Haridas S."/>
            <person name="Albert R."/>
            <person name="Binder M."/>
            <person name="Bloem J."/>
            <person name="Labutti K."/>
            <person name="Salamov A."/>
            <person name="Andreopoulos B."/>
            <person name="Baker S."/>
            <person name="Barry K."/>
            <person name="Bills G."/>
            <person name="Bluhm B."/>
            <person name="Cannon C."/>
            <person name="Castanera R."/>
            <person name="Culley D."/>
            <person name="Daum C."/>
            <person name="Ezra D."/>
            <person name="Gonzalez J."/>
            <person name="Henrissat B."/>
            <person name="Kuo A."/>
            <person name="Liang C."/>
            <person name="Lipzen A."/>
            <person name="Lutzoni F."/>
            <person name="Magnuson J."/>
            <person name="Mondo S."/>
            <person name="Nolan M."/>
            <person name="Ohm R."/>
            <person name="Pangilinan J."/>
            <person name="Park H.-J."/>
            <person name="Ramirez L."/>
            <person name="Alfaro M."/>
            <person name="Sun H."/>
            <person name="Tritt A."/>
            <person name="Yoshinaga Y."/>
            <person name="Zwiers L.-H."/>
            <person name="Turgeon B."/>
            <person name="Goodwin S."/>
            <person name="Spatafora J."/>
            <person name="Crous P."/>
            <person name="Grigoriev I."/>
        </authorList>
    </citation>
    <scope>NUCLEOTIDE SEQUENCE</scope>
    <source>
        <strain evidence="1">ATCC 200398</strain>
    </source>
</reference>
<name>A0ACB6QUM2_9PLEO</name>
<organism evidence="1 2">
    <name type="scientific">Lindgomyces ingoldianus</name>
    <dbReference type="NCBI Taxonomy" id="673940"/>
    <lineage>
        <taxon>Eukaryota</taxon>
        <taxon>Fungi</taxon>
        <taxon>Dikarya</taxon>
        <taxon>Ascomycota</taxon>
        <taxon>Pezizomycotina</taxon>
        <taxon>Dothideomycetes</taxon>
        <taxon>Pleosporomycetidae</taxon>
        <taxon>Pleosporales</taxon>
        <taxon>Lindgomycetaceae</taxon>
        <taxon>Lindgomyces</taxon>
    </lineage>
</organism>
<dbReference type="EMBL" id="MU003507">
    <property type="protein sequence ID" value="KAF2470703.1"/>
    <property type="molecule type" value="Genomic_DNA"/>
</dbReference>
<comment type="caution">
    <text evidence="1">The sequence shown here is derived from an EMBL/GenBank/DDBJ whole genome shotgun (WGS) entry which is preliminary data.</text>
</comment>
<keyword evidence="2" id="KW-1185">Reference proteome</keyword>
<protein>
    <submittedName>
        <fullName evidence="1">Uncharacterized protein</fullName>
    </submittedName>
</protein>
<accession>A0ACB6QUM2</accession>
<proteinExistence type="predicted"/>
<sequence>MSSHHISFNRNHAVSTVSAASLQVRALTPGSLSQVTLLRAATKAGFYIFLHTRRFPSNTLTHNSGGDSQTIAQVVQWTIEYYKADKIKIFNVMEATYPDGFAPNIVYSSTCANRQSTATTQKWAQGVFDMYLNYNGMRSKMQIYQCSSDSTLGPNNYKETMKQWTDIYNYDKLESTKSNSPQSGYTRVIHDSMLECIYICTGVGHTVPIRGADDMKYLGLA</sequence>